<proteinExistence type="predicted"/>
<keyword evidence="3" id="KW-1185">Reference proteome</keyword>
<dbReference type="OrthoDB" id="3680624at2"/>
<feature type="region of interest" description="Disordered" evidence="1">
    <location>
        <begin position="129"/>
        <end position="154"/>
    </location>
</feature>
<comment type="caution">
    <text evidence="2">The sequence shown here is derived from an EMBL/GenBank/DDBJ whole genome shotgun (WGS) entry which is preliminary data.</text>
</comment>
<name>A0A0F0GY31_LENAE</name>
<dbReference type="RefSeq" id="WP_045313831.1">
    <property type="nucleotide sequence ID" value="NZ_JYJG01000172.1"/>
</dbReference>
<accession>A0A0F0GY31</accession>
<evidence type="ECO:0000313" key="2">
    <source>
        <dbReference type="EMBL" id="KJK46353.1"/>
    </source>
</evidence>
<dbReference type="EMBL" id="JYJG01000172">
    <property type="protein sequence ID" value="KJK46353.1"/>
    <property type="molecule type" value="Genomic_DNA"/>
</dbReference>
<sequence>MIHAGREAVDTAGIARLHGLSTDQARRVRPWAQPGHPDKITSGGRGKGQPDLWDLAQARAYATGQPVPDLPAGAALGSPGDPDDLFDRNECAAFAEIETKTWTDYKVPGSVDICGRLHWSRRVVESFKAEREERAQTHRPGGRPPGRTESKPRAEIAREIRELVASGETNVAEIARRVGVAYSTAMSHVKTVTQEQR</sequence>
<reference evidence="2 3" key="1">
    <citation type="submission" date="2015-02" db="EMBL/GenBank/DDBJ databases">
        <authorList>
            <person name="Ju K.-S."/>
            <person name="Doroghazi J.R."/>
            <person name="Metcalf W."/>
        </authorList>
    </citation>
    <scope>NUCLEOTIDE SEQUENCE [LARGE SCALE GENOMIC DNA]</scope>
    <source>
        <strain evidence="2 3">NRRL B-16140</strain>
    </source>
</reference>
<evidence type="ECO:0000313" key="3">
    <source>
        <dbReference type="Proteomes" id="UP000033393"/>
    </source>
</evidence>
<dbReference type="AlphaFoldDB" id="A0A0F0GY31"/>
<gene>
    <name evidence="2" type="ORF">UK23_23855</name>
</gene>
<dbReference type="PATRIC" id="fig|68170.10.peg.6018"/>
<feature type="region of interest" description="Disordered" evidence="1">
    <location>
        <begin position="25"/>
        <end position="51"/>
    </location>
</feature>
<dbReference type="Proteomes" id="UP000033393">
    <property type="component" value="Unassembled WGS sequence"/>
</dbReference>
<organism evidence="2 3">
    <name type="scientific">Lentzea aerocolonigenes</name>
    <name type="common">Lechevalieria aerocolonigenes</name>
    <name type="synonym">Saccharothrix aerocolonigenes</name>
    <dbReference type="NCBI Taxonomy" id="68170"/>
    <lineage>
        <taxon>Bacteria</taxon>
        <taxon>Bacillati</taxon>
        <taxon>Actinomycetota</taxon>
        <taxon>Actinomycetes</taxon>
        <taxon>Pseudonocardiales</taxon>
        <taxon>Pseudonocardiaceae</taxon>
        <taxon>Lentzea</taxon>
    </lineage>
</organism>
<evidence type="ECO:0000256" key="1">
    <source>
        <dbReference type="SAM" id="MobiDB-lite"/>
    </source>
</evidence>
<protein>
    <submittedName>
        <fullName evidence="2">Uncharacterized protein</fullName>
    </submittedName>
</protein>